<evidence type="ECO:0008006" key="4">
    <source>
        <dbReference type="Google" id="ProtNLM"/>
    </source>
</evidence>
<dbReference type="InterPro" id="IPR050912">
    <property type="entry name" value="LOX-like_protein"/>
</dbReference>
<gene>
    <name evidence="2" type="ORF">M427DRAFT_36873</name>
</gene>
<dbReference type="GO" id="GO:0005615">
    <property type="term" value="C:extracellular space"/>
    <property type="evidence" value="ECO:0007669"/>
    <property type="project" value="TreeGrafter"/>
</dbReference>
<protein>
    <recommendedName>
        <fullName evidence="4">Lysyl oxidase</fullName>
    </recommendedName>
</protein>
<dbReference type="STRING" id="1344416.A0A139A1J9"/>
<dbReference type="EMBL" id="KQ965819">
    <property type="protein sequence ID" value="KXS10632.1"/>
    <property type="molecule type" value="Genomic_DNA"/>
</dbReference>
<feature type="compositionally biased region" description="Pro residues" evidence="1">
    <location>
        <begin position="32"/>
        <end position="43"/>
    </location>
</feature>
<dbReference type="InterPro" id="IPR001695">
    <property type="entry name" value="Lysyl_oxidase"/>
</dbReference>
<dbReference type="GO" id="GO:0005507">
    <property type="term" value="F:copper ion binding"/>
    <property type="evidence" value="ECO:0007669"/>
    <property type="project" value="InterPro"/>
</dbReference>
<proteinExistence type="predicted"/>
<sequence length="511" mass="54353">MVHRMYTPLTLPSRRLTVKSREGLGATSSSPPSGPGPPPPGMNPAPFGAIMKCVIASSTPARPATRTTRGRSAVRTFDTTECAIRSGMNIPGRRIGAAGRLSSFVLPPAQIVPTGEEIWAALKVMGFSHLSTLPLQLTLPPSLGTMISPRRAGWSVRSLPGLLAVAVSMALTAAVRSDGPSPTVAPAYTQTSQQGRTPTAAFTVPVTGPLPDFQPDADWLAKTLHIDHIDGTKDPCLIKEGCVDGPGNRTVLRFDTLVHNNGPGPAHIGEPPASPNSSNIPPWYYYDTCHHHWHFIAYANYQVLNVNGSEVVAQGHKNGFCLMDSLCPPGVANPYDCNDQGIHAQCADLYDAGLGCQWIDITHLPTLPGYSPNTEYLISVILNPEKAIPETDYSNNRAVVKFKISQLAVKATNAWDLPVGADPVSQAAFAAHSRNDPIGSLSRKFGVVNKNGDDLYLMKLHHEERISSLGQLNSGSPTDLDLGGLAGRVGVASRGGGSNGVVRGKRGCQRR</sequence>
<evidence type="ECO:0000313" key="2">
    <source>
        <dbReference type="EMBL" id="KXS10632.1"/>
    </source>
</evidence>
<dbReference type="Proteomes" id="UP000070544">
    <property type="component" value="Unassembled WGS sequence"/>
</dbReference>
<evidence type="ECO:0000313" key="3">
    <source>
        <dbReference type="Proteomes" id="UP000070544"/>
    </source>
</evidence>
<reference evidence="2 3" key="1">
    <citation type="journal article" date="2015" name="Genome Biol. Evol.">
        <title>Phylogenomic analyses indicate that early fungi evolved digesting cell walls of algal ancestors of land plants.</title>
        <authorList>
            <person name="Chang Y."/>
            <person name="Wang S."/>
            <person name="Sekimoto S."/>
            <person name="Aerts A.L."/>
            <person name="Choi C."/>
            <person name="Clum A."/>
            <person name="LaButti K.M."/>
            <person name="Lindquist E.A."/>
            <person name="Yee Ngan C."/>
            <person name="Ohm R.A."/>
            <person name="Salamov A.A."/>
            <person name="Grigoriev I.V."/>
            <person name="Spatafora J.W."/>
            <person name="Berbee M.L."/>
        </authorList>
    </citation>
    <scope>NUCLEOTIDE SEQUENCE [LARGE SCALE GENOMIC DNA]</scope>
    <source>
        <strain evidence="2 3">JEL478</strain>
    </source>
</reference>
<keyword evidence="3" id="KW-1185">Reference proteome</keyword>
<dbReference type="PANTHER" id="PTHR45817">
    <property type="entry name" value="LYSYL OXIDASE-LIKE-RELATED"/>
    <property type="match status" value="1"/>
</dbReference>
<evidence type="ECO:0000256" key="1">
    <source>
        <dbReference type="SAM" id="MobiDB-lite"/>
    </source>
</evidence>
<dbReference type="OrthoDB" id="547291at2759"/>
<feature type="region of interest" description="Disordered" evidence="1">
    <location>
        <begin position="1"/>
        <end position="45"/>
    </location>
</feature>
<organism evidence="2 3">
    <name type="scientific">Gonapodya prolifera (strain JEL478)</name>
    <name type="common">Monoblepharis prolifera</name>
    <dbReference type="NCBI Taxonomy" id="1344416"/>
    <lineage>
        <taxon>Eukaryota</taxon>
        <taxon>Fungi</taxon>
        <taxon>Fungi incertae sedis</taxon>
        <taxon>Chytridiomycota</taxon>
        <taxon>Chytridiomycota incertae sedis</taxon>
        <taxon>Monoblepharidomycetes</taxon>
        <taxon>Monoblepharidales</taxon>
        <taxon>Gonapodyaceae</taxon>
        <taxon>Gonapodya</taxon>
    </lineage>
</organism>
<dbReference type="PANTHER" id="PTHR45817:SF4">
    <property type="entry name" value="LYSYL OXIDASE-LIKE-RELATED"/>
    <property type="match status" value="1"/>
</dbReference>
<dbReference type="GO" id="GO:0004720">
    <property type="term" value="F:protein-lysine 6-oxidase activity"/>
    <property type="evidence" value="ECO:0007669"/>
    <property type="project" value="TreeGrafter"/>
</dbReference>
<dbReference type="AlphaFoldDB" id="A0A139A1J9"/>
<dbReference type="Pfam" id="PF01186">
    <property type="entry name" value="Lysyl_oxidase"/>
    <property type="match status" value="1"/>
</dbReference>
<accession>A0A139A1J9</accession>
<name>A0A139A1J9_GONPJ</name>